<comment type="caution">
    <text evidence="2">The sequence shown here is derived from an EMBL/GenBank/DDBJ whole genome shotgun (WGS) entry which is preliminary data.</text>
</comment>
<proteinExistence type="predicted"/>
<accession>A0A2H5QM25</accession>
<dbReference type="EMBL" id="BDQV01000504">
    <property type="protein sequence ID" value="GAY65678.1"/>
    <property type="molecule type" value="Genomic_DNA"/>
</dbReference>
<evidence type="ECO:0000313" key="3">
    <source>
        <dbReference type="Proteomes" id="UP000236630"/>
    </source>
</evidence>
<organism evidence="2 3">
    <name type="scientific">Citrus unshiu</name>
    <name type="common">Satsuma mandarin</name>
    <name type="synonym">Citrus nobilis var. unshiu</name>
    <dbReference type="NCBI Taxonomy" id="55188"/>
    <lineage>
        <taxon>Eukaryota</taxon>
        <taxon>Viridiplantae</taxon>
        <taxon>Streptophyta</taxon>
        <taxon>Embryophyta</taxon>
        <taxon>Tracheophyta</taxon>
        <taxon>Spermatophyta</taxon>
        <taxon>Magnoliopsida</taxon>
        <taxon>eudicotyledons</taxon>
        <taxon>Gunneridae</taxon>
        <taxon>Pentapetalae</taxon>
        <taxon>rosids</taxon>
        <taxon>malvids</taxon>
        <taxon>Sapindales</taxon>
        <taxon>Rutaceae</taxon>
        <taxon>Aurantioideae</taxon>
        <taxon>Citrus</taxon>
    </lineage>
</organism>
<dbReference type="AlphaFoldDB" id="A0A2H5QM25"/>
<evidence type="ECO:0000313" key="2">
    <source>
        <dbReference type="EMBL" id="GAY65678.1"/>
    </source>
</evidence>
<feature type="region of interest" description="Disordered" evidence="1">
    <location>
        <begin position="1"/>
        <end position="24"/>
    </location>
</feature>
<dbReference type="Proteomes" id="UP000236630">
    <property type="component" value="Unassembled WGS sequence"/>
</dbReference>
<protein>
    <submittedName>
        <fullName evidence="2">Uncharacterized protein</fullName>
    </submittedName>
</protein>
<feature type="compositionally biased region" description="Polar residues" evidence="1">
    <location>
        <begin position="8"/>
        <end position="24"/>
    </location>
</feature>
<evidence type="ECO:0000256" key="1">
    <source>
        <dbReference type="SAM" id="MobiDB-lite"/>
    </source>
</evidence>
<sequence>MGHVRGSASENRSTDVNDNQSLLTQSRSQKNDVYGFRVLVLEVIKGKHPRDRMFFPQFQLRPPMPFDEILDPRLPPDPLFDVAFSYLNGNLESRLIIIVRVSNICLH</sequence>
<gene>
    <name evidence="2" type="ORF">CUMW_242980</name>
</gene>
<keyword evidence="3" id="KW-1185">Reference proteome</keyword>
<feature type="non-terminal residue" evidence="2">
    <location>
        <position position="107"/>
    </location>
</feature>
<name>A0A2H5QM25_CITUN</name>
<reference evidence="2 3" key="1">
    <citation type="journal article" date="2017" name="Front. Genet.">
        <title>Draft sequencing of the heterozygous diploid genome of Satsuma (Citrus unshiu Marc.) using a hybrid assembly approach.</title>
        <authorList>
            <person name="Shimizu T."/>
            <person name="Tanizawa Y."/>
            <person name="Mochizuki T."/>
            <person name="Nagasaki H."/>
            <person name="Yoshioka T."/>
            <person name="Toyoda A."/>
            <person name="Fujiyama A."/>
            <person name="Kaminuma E."/>
            <person name="Nakamura Y."/>
        </authorList>
    </citation>
    <scope>NUCLEOTIDE SEQUENCE [LARGE SCALE GENOMIC DNA]</scope>
    <source>
        <strain evidence="3">cv. Miyagawa wase</strain>
    </source>
</reference>